<organism evidence="7 8">
    <name type="scientific">Peteryoungia desertarenae</name>
    <dbReference type="NCBI Taxonomy" id="1813451"/>
    <lineage>
        <taxon>Bacteria</taxon>
        <taxon>Pseudomonadati</taxon>
        <taxon>Pseudomonadota</taxon>
        <taxon>Alphaproteobacteria</taxon>
        <taxon>Hyphomicrobiales</taxon>
        <taxon>Rhizobiaceae</taxon>
        <taxon>Peteryoungia</taxon>
    </lineage>
</organism>
<evidence type="ECO:0000256" key="1">
    <source>
        <dbReference type="ARBA" id="ARBA00004651"/>
    </source>
</evidence>
<protein>
    <submittedName>
        <fullName evidence="7">LysE family translocator</fullName>
    </submittedName>
</protein>
<dbReference type="InterPro" id="IPR001123">
    <property type="entry name" value="LeuE-type"/>
</dbReference>
<feature type="transmembrane region" description="Helical" evidence="6">
    <location>
        <begin position="153"/>
        <end position="173"/>
    </location>
</feature>
<evidence type="ECO:0000313" key="7">
    <source>
        <dbReference type="EMBL" id="QLF70861.1"/>
    </source>
</evidence>
<keyword evidence="3 6" id="KW-0812">Transmembrane</keyword>
<dbReference type="PANTHER" id="PTHR30086:SF20">
    <property type="entry name" value="ARGININE EXPORTER PROTEIN ARGO-RELATED"/>
    <property type="match status" value="1"/>
</dbReference>
<reference evidence="7 8" key="1">
    <citation type="submission" date="2020-06" db="EMBL/GenBank/DDBJ databases">
        <title>Genome sequence of Rhizobium sp strain ADMK78.</title>
        <authorList>
            <person name="Rahi P."/>
        </authorList>
    </citation>
    <scope>NUCLEOTIDE SEQUENCE [LARGE SCALE GENOMIC DNA]</scope>
    <source>
        <strain evidence="7 8">ADMK78</strain>
    </source>
</reference>
<name>A0ABX6QRF9_9HYPH</name>
<gene>
    <name evidence="7" type="ORF">FE840_015645</name>
</gene>
<keyword evidence="8" id="KW-1185">Reference proteome</keyword>
<keyword evidence="5 6" id="KW-0472">Membrane</keyword>
<evidence type="ECO:0000256" key="4">
    <source>
        <dbReference type="ARBA" id="ARBA00022989"/>
    </source>
</evidence>
<feature type="transmembrane region" description="Helical" evidence="6">
    <location>
        <begin position="129"/>
        <end position="147"/>
    </location>
</feature>
<evidence type="ECO:0000313" key="8">
    <source>
        <dbReference type="Proteomes" id="UP000308530"/>
    </source>
</evidence>
<feature type="transmembrane region" description="Helical" evidence="6">
    <location>
        <begin position="74"/>
        <end position="91"/>
    </location>
</feature>
<dbReference type="Pfam" id="PF01810">
    <property type="entry name" value="LysE"/>
    <property type="match status" value="1"/>
</dbReference>
<proteinExistence type="predicted"/>
<feature type="transmembrane region" description="Helical" evidence="6">
    <location>
        <begin position="6"/>
        <end position="32"/>
    </location>
</feature>
<dbReference type="PANTHER" id="PTHR30086">
    <property type="entry name" value="ARGININE EXPORTER PROTEIN ARGO"/>
    <property type="match status" value="1"/>
</dbReference>
<evidence type="ECO:0000256" key="5">
    <source>
        <dbReference type="ARBA" id="ARBA00023136"/>
    </source>
</evidence>
<dbReference type="RefSeq" id="WP_138286409.1">
    <property type="nucleotide sequence ID" value="NZ_CP058350.1"/>
</dbReference>
<feature type="transmembrane region" description="Helical" evidence="6">
    <location>
        <begin position="39"/>
        <end position="62"/>
    </location>
</feature>
<evidence type="ECO:0000256" key="3">
    <source>
        <dbReference type="ARBA" id="ARBA00022692"/>
    </source>
</evidence>
<evidence type="ECO:0000256" key="6">
    <source>
        <dbReference type="SAM" id="Phobius"/>
    </source>
</evidence>
<dbReference type="Proteomes" id="UP000308530">
    <property type="component" value="Chromosome"/>
</dbReference>
<evidence type="ECO:0000256" key="2">
    <source>
        <dbReference type="ARBA" id="ARBA00022475"/>
    </source>
</evidence>
<keyword evidence="2" id="KW-1003">Cell membrane</keyword>
<accession>A0ABX6QRF9</accession>
<comment type="subcellular location">
    <subcellularLocation>
        <location evidence="1">Cell membrane</location>
        <topology evidence="1">Multi-pass membrane protein</topology>
    </subcellularLocation>
</comment>
<keyword evidence="4 6" id="KW-1133">Transmembrane helix</keyword>
<dbReference type="EMBL" id="CP058350">
    <property type="protein sequence ID" value="QLF70861.1"/>
    <property type="molecule type" value="Genomic_DNA"/>
</dbReference>
<sequence>MSHETWVAFAVVSAAFLAIPGPPMLLVVSYALGQGRKAALAAISGVALGNLMVFCAVLYLLAGLRWLSPGALTIIGWAGLFYLGLLLAATLRAPAGRTLIADNDNLAVERPMSILLEGVRTSIHSPRNWVGFVAILPYFMPASLLMSEPIGTMLTSLAALSLMIAFAYAMLAARIHGLLRKRKPRRVVSFRHDTVLIARRAVTAGYRKIAA</sequence>